<keyword evidence="13 15" id="KW-0472">Membrane</keyword>
<dbReference type="Pfam" id="PF00122">
    <property type="entry name" value="E1-E2_ATPase"/>
    <property type="match status" value="1"/>
</dbReference>
<evidence type="ECO:0000256" key="7">
    <source>
        <dbReference type="ARBA" id="ARBA00022837"/>
    </source>
</evidence>
<feature type="domain" description="P-type ATPase A" evidence="16">
    <location>
        <begin position="166"/>
        <end position="273"/>
    </location>
</feature>
<dbReference type="Gene3D" id="3.40.50.1000">
    <property type="entry name" value="HAD superfamily/HAD-like"/>
    <property type="match status" value="1"/>
</dbReference>
<protein>
    <recommendedName>
        <fullName evidence="15">Calcium-transporting ATPase</fullName>
        <ecNumber evidence="15">7.2.2.10</ecNumber>
    </recommendedName>
</protein>
<keyword evidence="6 15" id="KW-0547">Nucleotide-binding</keyword>
<dbReference type="SFLD" id="SFLDF00027">
    <property type="entry name" value="p-type_atpase"/>
    <property type="match status" value="1"/>
</dbReference>
<dbReference type="GO" id="GO:0016887">
    <property type="term" value="F:ATP hydrolysis activity"/>
    <property type="evidence" value="ECO:0007669"/>
    <property type="project" value="InterPro"/>
</dbReference>
<dbReference type="PRINTS" id="PR00121">
    <property type="entry name" value="NAKATPASE"/>
</dbReference>
<dbReference type="InterPro" id="IPR008250">
    <property type="entry name" value="ATPase_P-typ_transduc_dom_A_sf"/>
</dbReference>
<dbReference type="InterPro" id="IPR044492">
    <property type="entry name" value="P_typ_ATPase_HD_dom"/>
</dbReference>
<comment type="similarity">
    <text evidence="15">Belongs to the cation transport ATPase (P-type) (TC 3.A.3) family.</text>
</comment>
<keyword evidence="12 15" id="KW-0406">Ion transport</keyword>
<comment type="function">
    <text evidence="15">Catalyzes the hydrolysis of ATP coupled with the transport of calcium.</text>
</comment>
<evidence type="ECO:0000313" key="20">
    <source>
        <dbReference type="Proteomes" id="UP000009168"/>
    </source>
</evidence>
<evidence type="ECO:0000256" key="6">
    <source>
        <dbReference type="ARBA" id="ARBA00022741"/>
    </source>
</evidence>
<dbReference type="OrthoDB" id="3352408at2759"/>
<dbReference type="SUPFAM" id="SSF81665">
    <property type="entry name" value="Calcium ATPase, transmembrane domain M"/>
    <property type="match status" value="1"/>
</dbReference>
<dbReference type="GO" id="GO:0012505">
    <property type="term" value="C:endomembrane system"/>
    <property type="evidence" value="ECO:0007669"/>
    <property type="project" value="UniProtKB-SubCell"/>
</dbReference>
<dbReference type="SUPFAM" id="SSF56784">
    <property type="entry name" value="HAD-like"/>
    <property type="match status" value="1"/>
</dbReference>
<evidence type="ECO:0000256" key="9">
    <source>
        <dbReference type="ARBA" id="ARBA00022842"/>
    </source>
</evidence>
<dbReference type="NCBIfam" id="TIGR01517">
    <property type="entry name" value="ATPase-IIB_Ca"/>
    <property type="match status" value="1"/>
</dbReference>
<feature type="domain" description="Cation-transporting P-type ATPase C-terminal" evidence="17">
    <location>
        <begin position="805"/>
        <end position="988"/>
    </location>
</feature>
<dbReference type="GO" id="GO:0005388">
    <property type="term" value="F:P-type calcium transporter activity"/>
    <property type="evidence" value="ECO:0007669"/>
    <property type="project" value="UniProtKB-EC"/>
</dbReference>
<dbReference type="InterPro" id="IPR006408">
    <property type="entry name" value="P-type_ATPase_IIB"/>
</dbReference>
<dbReference type="InterPro" id="IPR004014">
    <property type="entry name" value="ATPase_P-typ_cation-transptr_N"/>
</dbReference>
<dbReference type="Pfam" id="PF00689">
    <property type="entry name" value="Cation_ATPase_C"/>
    <property type="match status" value="1"/>
</dbReference>
<evidence type="ECO:0000256" key="14">
    <source>
        <dbReference type="ARBA" id="ARBA00048694"/>
    </source>
</evidence>
<evidence type="ECO:0000259" key="16">
    <source>
        <dbReference type="Pfam" id="PF00122"/>
    </source>
</evidence>
<evidence type="ECO:0000256" key="1">
    <source>
        <dbReference type="ARBA" id="ARBA00004127"/>
    </source>
</evidence>
<evidence type="ECO:0000313" key="19">
    <source>
        <dbReference type="EMBL" id="EAR84107.2"/>
    </source>
</evidence>
<feature type="transmembrane region" description="Helical" evidence="15">
    <location>
        <begin position="895"/>
        <end position="914"/>
    </location>
</feature>
<dbReference type="InterPro" id="IPR001757">
    <property type="entry name" value="P_typ_ATPase"/>
</dbReference>
<feature type="transmembrane region" description="Helical" evidence="15">
    <location>
        <begin position="965"/>
        <end position="985"/>
    </location>
</feature>
<feature type="transmembrane region" description="Helical" evidence="15">
    <location>
        <begin position="341"/>
        <end position="369"/>
    </location>
</feature>
<evidence type="ECO:0000259" key="17">
    <source>
        <dbReference type="Pfam" id="PF00689"/>
    </source>
</evidence>
<feature type="domain" description="Cation-transporting P-type ATPase N-terminal" evidence="18">
    <location>
        <begin position="50"/>
        <end position="116"/>
    </location>
</feature>
<evidence type="ECO:0000256" key="15">
    <source>
        <dbReference type="RuleBase" id="RU361146"/>
    </source>
</evidence>
<dbReference type="InterPro" id="IPR018303">
    <property type="entry name" value="ATPase_P-typ_P_site"/>
</dbReference>
<dbReference type="Gene3D" id="2.70.150.10">
    <property type="entry name" value="Calcium-transporting ATPase, cytoplasmic transduction domain A"/>
    <property type="match status" value="1"/>
</dbReference>
<keyword evidence="20" id="KW-1185">Reference proteome</keyword>
<dbReference type="GO" id="GO:0005886">
    <property type="term" value="C:plasma membrane"/>
    <property type="evidence" value="ECO:0007669"/>
    <property type="project" value="TreeGrafter"/>
</dbReference>
<dbReference type="SFLD" id="SFLDS00003">
    <property type="entry name" value="Haloacid_Dehalogenase"/>
    <property type="match status" value="1"/>
</dbReference>
<dbReference type="Gene3D" id="1.20.1110.10">
    <property type="entry name" value="Calcium-transporting ATPase, transmembrane domain"/>
    <property type="match status" value="1"/>
</dbReference>
<dbReference type="eggNOG" id="KOG0204">
    <property type="taxonomic scope" value="Eukaryota"/>
</dbReference>
<reference evidence="20" key="1">
    <citation type="journal article" date="2006" name="PLoS Biol.">
        <title>Macronuclear genome sequence of the ciliate Tetrahymena thermophila, a model eukaryote.</title>
        <authorList>
            <person name="Eisen J.A."/>
            <person name="Coyne R.S."/>
            <person name="Wu M."/>
            <person name="Wu D."/>
            <person name="Thiagarajan M."/>
            <person name="Wortman J.R."/>
            <person name="Badger J.H."/>
            <person name="Ren Q."/>
            <person name="Amedeo P."/>
            <person name="Jones K.M."/>
            <person name="Tallon L.J."/>
            <person name="Delcher A.L."/>
            <person name="Salzberg S.L."/>
            <person name="Silva J.C."/>
            <person name="Haas B.J."/>
            <person name="Majoros W.H."/>
            <person name="Farzad M."/>
            <person name="Carlton J.M."/>
            <person name="Smith R.K. Jr."/>
            <person name="Garg J."/>
            <person name="Pearlman R.E."/>
            <person name="Karrer K.M."/>
            <person name="Sun L."/>
            <person name="Manning G."/>
            <person name="Elde N.C."/>
            <person name="Turkewitz A.P."/>
            <person name="Asai D.J."/>
            <person name="Wilkes D.E."/>
            <person name="Wang Y."/>
            <person name="Cai H."/>
            <person name="Collins K."/>
            <person name="Stewart B.A."/>
            <person name="Lee S.R."/>
            <person name="Wilamowska K."/>
            <person name="Weinberg Z."/>
            <person name="Ruzzo W.L."/>
            <person name="Wloga D."/>
            <person name="Gaertig J."/>
            <person name="Frankel J."/>
            <person name="Tsao C.-C."/>
            <person name="Gorovsky M.A."/>
            <person name="Keeling P.J."/>
            <person name="Waller R.F."/>
            <person name="Patron N.J."/>
            <person name="Cherry J.M."/>
            <person name="Stover N.A."/>
            <person name="Krieger C.J."/>
            <person name="del Toro C."/>
            <person name="Ryder H.F."/>
            <person name="Williamson S.C."/>
            <person name="Barbeau R.A."/>
            <person name="Hamilton E.P."/>
            <person name="Orias E."/>
        </authorList>
    </citation>
    <scope>NUCLEOTIDE SEQUENCE [LARGE SCALE GENOMIC DNA]</scope>
    <source>
        <strain evidence="20">SB210</strain>
    </source>
</reference>
<dbReference type="InterPro" id="IPR006068">
    <property type="entry name" value="ATPase_P-typ_cation-transptr_C"/>
</dbReference>
<dbReference type="PANTHER" id="PTHR24093">
    <property type="entry name" value="CATION TRANSPORTING ATPASE"/>
    <property type="match status" value="1"/>
</dbReference>
<dbReference type="SUPFAM" id="SSF81653">
    <property type="entry name" value="Calcium ATPase, transduction domain A"/>
    <property type="match status" value="1"/>
</dbReference>
<evidence type="ECO:0000256" key="13">
    <source>
        <dbReference type="ARBA" id="ARBA00023136"/>
    </source>
</evidence>
<keyword evidence="2 15" id="KW-0813">Transport</keyword>
<keyword evidence="11 15" id="KW-1133">Transmembrane helix</keyword>
<keyword evidence="4 15" id="KW-0812">Transmembrane</keyword>
<evidence type="ECO:0000256" key="11">
    <source>
        <dbReference type="ARBA" id="ARBA00022989"/>
    </source>
</evidence>
<dbReference type="GO" id="GO:0005524">
    <property type="term" value="F:ATP binding"/>
    <property type="evidence" value="ECO:0007669"/>
    <property type="project" value="UniProtKB-KW"/>
</dbReference>
<dbReference type="RefSeq" id="XP_001031770.2">
    <property type="nucleotide sequence ID" value="XM_001031770.3"/>
</dbReference>
<dbReference type="NCBIfam" id="TIGR01494">
    <property type="entry name" value="ATPase_P-type"/>
    <property type="match status" value="2"/>
</dbReference>
<dbReference type="Gene3D" id="3.40.1110.10">
    <property type="entry name" value="Calcium-transporting ATPase, cytoplasmic domain N"/>
    <property type="match status" value="1"/>
</dbReference>
<dbReference type="PRINTS" id="PR00119">
    <property type="entry name" value="CATATPASE"/>
</dbReference>
<keyword evidence="8 15" id="KW-0067">ATP-binding</keyword>
<dbReference type="STRING" id="312017.I7LT23"/>
<dbReference type="InParanoid" id="I7LT23"/>
<feature type="transmembrane region" description="Helical" evidence="15">
    <location>
        <begin position="853"/>
        <end position="875"/>
    </location>
</feature>
<comment type="catalytic activity">
    <reaction evidence="14 15">
        <text>Ca(2+)(in) + ATP + H2O = Ca(2+)(out) + ADP + phosphate + H(+)</text>
        <dbReference type="Rhea" id="RHEA:18105"/>
        <dbReference type="ChEBI" id="CHEBI:15377"/>
        <dbReference type="ChEBI" id="CHEBI:15378"/>
        <dbReference type="ChEBI" id="CHEBI:29108"/>
        <dbReference type="ChEBI" id="CHEBI:30616"/>
        <dbReference type="ChEBI" id="CHEBI:43474"/>
        <dbReference type="ChEBI" id="CHEBI:456216"/>
        <dbReference type="EC" id="7.2.2.10"/>
    </reaction>
</comment>
<feature type="transmembrane region" description="Helical" evidence="15">
    <location>
        <begin position="780"/>
        <end position="800"/>
    </location>
</feature>
<dbReference type="Proteomes" id="UP000009168">
    <property type="component" value="Unassembled WGS sequence"/>
</dbReference>
<evidence type="ECO:0000256" key="3">
    <source>
        <dbReference type="ARBA" id="ARBA00022568"/>
    </source>
</evidence>
<keyword evidence="5" id="KW-0479">Metal-binding</keyword>
<keyword evidence="3 15" id="KW-0109">Calcium transport</keyword>
<gene>
    <name evidence="19" type="ORF">TTHERM_00722920</name>
</gene>
<dbReference type="PROSITE" id="PS00154">
    <property type="entry name" value="ATPASE_E1_E2"/>
    <property type="match status" value="1"/>
</dbReference>
<dbReference type="KEGG" id="tet:TTHERM_00722920"/>
<dbReference type="GeneID" id="7840397"/>
<dbReference type="InterPro" id="IPR023214">
    <property type="entry name" value="HAD_sf"/>
</dbReference>
<feature type="transmembrane region" description="Helical" evidence="15">
    <location>
        <begin position="935"/>
        <end position="953"/>
    </location>
</feature>
<sequence length="1022" mass="113890">MSEVNQPLLNQDRGQISSSHRYPIKKEELSDFFQFDNIRDGSSLQKIEKLGSINGLSQALKTDLKQGIANESIVERIQTYGANERIEKQPKTFFELVVECLEDDTLRLLCGASFVSLVIGCIREGLAEGWIDGIGIFIAVFIIVTITSVNNYMKEQQFRRLNQIVAQRSVAVIRNGEISHISIYSLLVGDIMLFETGEVFPVDGILVKSNNLVCDESSITGESDPIKKYPIGIQDCNPAPFLISGSQVTEGSGEMIVLAVGQSSTIGKQQALMNEEEEEEKRTPLQYKLDVFVEQLGSIGFKWAILTFFVMFANLMYTIYSSNDPNVKLFSLDTVSEILDYFIVGITVVVIAVPEGLPLAVTLSLAYAVSRMMVENNLVRNLISCEIMGGADTICSDKTGTLTENQMKVKKLYALDQTYTDFERQQFDSKFLNLLTEGICVNTNAHISYEKYGIVQNGNKTECALLELAMDLNVSYTDFRPSDNIIKIIPFSSSRKRMSTVYIPKDNNNIVRVYSKGAPEIMFQYCNRYMTKNGQVEQIDQTFLKKLSEVQNQFANDCLRTLLLTYNELPSLNANQLSKEEELEKNLIVLGMIGIQDPLRKGIRQSVAVCTEAGVTVRMVTGDNLNTAVAIAKEAGIISQDYVPRANDYTVMEGKQFREKVGGLQQIKGDQGQIVRYEVGNMPAFKEVSKQLRVLARSAPEDKFLLVTGLQKCDSIVAVTGDGTNDAPALKKADIGFAMGITGTEVAKEAAGIILLDDNFSSTVTAIKWGRNIFDCIRKFLCFQLTINVVALFMAFLGGATVRESPLNTIQILWVNLMQDTMAALALATEPPSEELLKRKPVKRTEVVITPSMWKFILLQSIYQIFVLIIVLFYGDLIFGVEYGINNKTWTEQNGIHLTMFFNIFVFLSVFNEVNCRKLKASEVNVFENFFNNPLFIFIIVSTIGIQMLMVEYGGRAAKCSPLTLQQNLICVAIGASSVAAGILIKLLPPSVDEFLSCTNPFKERTQAVEEEEPQGDQKKTQ</sequence>
<evidence type="ECO:0000256" key="12">
    <source>
        <dbReference type="ARBA" id="ARBA00023065"/>
    </source>
</evidence>
<evidence type="ECO:0000256" key="5">
    <source>
        <dbReference type="ARBA" id="ARBA00022723"/>
    </source>
</evidence>
<keyword evidence="10" id="KW-1278">Translocase</keyword>
<dbReference type="Pfam" id="PF13246">
    <property type="entry name" value="Cation_ATPase"/>
    <property type="match status" value="1"/>
</dbReference>
<proteinExistence type="inferred from homology"/>
<keyword evidence="9" id="KW-0460">Magnesium</keyword>
<dbReference type="InterPro" id="IPR023298">
    <property type="entry name" value="ATPase_P-typ_TM_dom_sf"/>
</dbReference>
<dbReference type="SFLD" id="SFLDG00002">
    <property type="entry name" value="C1.7:_P-type_atpase_like"/>
    <property type="match status" value="1"/>
</dbReference>
<dbReference type="FunFam" id="1.20.1110.10:FF:000039">
    <property type="entry name" value="Calcium-transporting ATPase"/>
    <property type="match status" value="1"/>
</dbReference>
<name>I7LT23_TETTS</name>
<dbReference type="InterPro" id="IPR059000">
    <property type="entry name" value="ATPase_P-type_domA"/>
</dbReference>
<evidence type="ECO:0000259" key="18">
    <source>
        <dbReference type="Pfam" id="PF00690"/>
    </source>
</evidence>
<dbReference type="EMBL" id="GG662432">
    <property type="protein sequence ID" value="EAR84107.2"/>
    <property type="molecule type" value="Genomic_DNA"/>
</dbReference>
<dbReference type="EC" id="7.2.2.10" evidence="15"/>
<feature type="transmembrane region" description="Helical" evidence="15">
    <location>
        <begin position="303"/>
        <end position="321"/>
    </location>
</feature>
<dbReference type="InterPro" id="IPR036412">
    <property type="entry name" value="HAD-like_sf"/>
</dbReference>
<dbReference type="InterPro" id="IPR023299">
    <property type="entry name" value="ATPase_P-typ_cyto_dom_N"/>
</dbReference>
<organism evidence="19 20">
    <name type="scientific">Tetrahymena thermophila (strain SB210)</name>
    <dbReference type="NCBI Taxonomy" id="312017"/>
    <lineage>
        <taxon>Eukaryota</taxon>
        <taxon>Sar</taxon>
        <taxon>Alveolata</taxon>
        <taxon>Ciliophora</taxon>
        <taxon>Intramacronucleata</taxon>
        <taxon>Oligohymenophorea</taxon>
        <taxon>Hymenostomatida</taxon>
        <taxon>Tetrahymenina</taxon>
        <taxon>Tetrahymenidae</taxon>
        <taxon>Tetrahymena</taxon>
    </lineage>
</organism>
<dbReference type="GO" id="GO:0046872">
    <property type="term" value="F:metal ion binding"/>
    <property type="evidence" value="ECO:0007669"/>
    <property type="project" value="UniProtKB-KW"/>
</dbReference>
<keyword evidence="7 15" id="KW-0106">Calcium</keyword>
<evidence type="ECO:0000256" key="8">
    <source>
        <dbReference type="ARBA" id="ARBA00022840"/>
    </source>
</evidence>
<dbReference type="CDD" id="cd02081">
    <property type="entry name" value="P-type_ATPase_Ca_PMCA-like"/>
    <property type="match status" value="1"/>
</dbReference>
<dbReference type="FunFam" id="2.70.150.10:FF:000028">
    <property type="entry name" value="Calcium-transporting ATPase"/>
    <property type="match status" value="1"/>
</dbReference>
<evidence type="ECO:0000256" key="4">
    <source>
        <dbReference type="ARBA" id="ARBA00022692"/>
    </source>
</evidence>
<comment type="subcellular location">
    <subcellularLocation>
        <location evidence="1">Endomembrane system</location>
        <topology evidence="1">Multi-pass membrane protein</topology>
    </subcellularLocation>
    <subcellularLocation>
        <location evidence="15">Membrane</location>
        <topology evidence="15">Multi-pass membrane protein</topology>
    </subcellularLocation>
</comment>
<feature type="transmembrane region" description="Helical" evidence="15">
    <location>
        <begin position="134"/>
        <end position="153"/>
    </location>
</feature>
<comment type="caution">
    <text evidence="15">Lacks conserved residue(s) required for the propagation of feature annotation.</text>
</comment>
<dbReference type="Pfam" id="PF00690">
    <property type="entry name" value="Cation_ATPase_N"/>
    <property type="match status" value="1"/>
</dbReference>
<evidence type="ECO:0000256" key="2">
    <source>
        <dbReference type="ARBA" id="ARBA00022448"/>
    </source>
</evidence>
<accession>I7LT23</accession>
<dbReference type="PANTHER" id="PTHR24093:SF369">
    <property type="entry name" value="CALCIUM-TRANSPORTING ATPASE"/>
    <property type="match status" value="1"/>
</dbReference>
<evidence type="ECO:0000256" key="10">
    <source>
        <dbReference type="ARBA" id="ARBA00022967"/>
    </source>
</evidence>
<dbReference type="AlphaFoldDB" id="I7LT23"/>